<evidence type="ECO:0000313" key="2">
    <source>
        <dbReference type="Proteomes" id="UP000198432"/>
    </source>
</evidence>
<reference evidence="2" key="1">
    <citation type="submission" date="2017-06" db="EMBL/GenBank/DDBJ databases">
        <authorList>
            <person name="Varghese N."/>
            <person name="Submissions S."/>
        </authorList>
    </citation>
    <scope>NUCLEOTIDE SEQUENCE [LARGE SCALE GENOMIC DNA]</scope>
    <source>
        <strain evidence="2">NKM1</strain>
    </source>
</reference>
<gene>
    <name evidence="1" type="ORF">SAMN06296052_11127</name>
</gene>
<dbReference type="OrthoDB" id="9804725at2"/>
<accession>A0A239GFY0</accession>
<proteinExistence type="predicted"/>
<organism evidence="1 2">
    <name type="scientific">Pontibacter ummariensis</name>
    <dbReference type="NCBI Taxonomy" id="1610492"/>
    <lineage>
        <taxon>Bacteria</taxon>
        <taxon>Pseudomonadati</taxon>
        <taxon>Bacteroidota</taxon>
        <taxon>Cytophagia</taxon>
        <taxon>Cytophagales</taxon>
        <taxon>Hymenobacteraceae</taxon>
        <taxon>Pontibacter</taxon>
    </lineage>
</organism>
<keyword evidence="2" id="KW-1185">Reference proteome</keyword>
<dbReference type="RefSeq" id="WP_144266309.1">
    <property type="nucleotide sequence ID" value="NZ_PVZE01000011.1"/>
</dbReference>
<dbReference type="AlphaFoldDB" id="A0A239GFY0"/>
<name>A0A239GFY0_9BACT</name>
<sequence length="273" mass="32210">MHTKRFFITYGDKIYEQSKRRIARQAAETGLFDRIITFGREDVSEDVAVSPLFKQKKGGGYWLWKPNIVLKTLAEMDNGDILVYADSGCTVHKDKEWSRYFDLLKEYNALVFLINGTNEEYTRRSIFEHFSGVGKHWHKRYQIAATFFLLKKTPETVAFVQEWQDVMVSNPQLVMDVADEERGKESLRFVENRHDQSIFTALAYKYQKVYRLKVLFNHFEGGIDRFRGQALIASRISDEGSRGENRSLLRNILLYLLAKPYRLLYQTYWVTRR</sequence>
<dbReference type="Proteomes" id="UP000198432">
    <property type="component" value="Unassembled WGS sequence"/>
</dbReference>
<evidence type="ECO:0000313" key="1">
    <source>
        <dbReference type="EMBL" id="SNS67648.1"/>
    </source>
</evidence>
<protein>
    <submittedName>
        <fullName evidence="1">Uncharacterized protein</fullName>
    </submittedName>
</protein>
<dbReference type="EMBL" id="FZOQ01000011">
    <property type="protein sequence ID" value="SNS67648.1"/>
    <property type="molecule type" value="Genomic_DNA"/>
</dbReference>